<dbReference type="InterPro" id="IPR026705">
    <property type="entry name" value="Hid-1/Ecm30"/>
</dbReference>
<dbReference type="EMBL" id="CASHTH010003330">
    <property type="protein sequence ID" value="CAI8043494.1"/>
    <property type="molecule type" value="Genomic_DNA"/>
</dbReference>
<evidence type="ECO:0000313" key="2">
    <source>
        <dbReference type="EMBL" id="CAI8043494.1"/>
    </source>
</evidence>
<dbReference type="GO" id="GO:0016020">
    <property type="term" value="C:membrane"/>
    <property type="evidence" value="ECO:0007669"/>
    <property type="project" value="TreeGrafter"/>
</dbReference>
<protein>
    <submittedName>
        <fullName evidence="2">Protein HID1</fullName>
    </submittedName>
</protein>
<keyword evidence="3" id="KW-1185">Reference proteome</keyword>
<dbReference type="GO" id="GO:0005797">
    <property type="term" value="C:Golgi medial cisterna"/>
    <property type="evidence" value="ECO:0007669"/>
    <property type="project" value="TreeGrafter"/>
</dbReference>
<accession>A0AA35X447</accession>
<sequence length="861" mass="95700">MLGCFGPRRKGYCVNMGASNTKEAFRTAVLDLVNNQQSITTQDDSFWERYWADTSLSAYDYFALISSIDIRNLRDTASGNLTALCFKVVERISAATATACSGPNEHVIVLNCVRLLTRILPFLFEARTGDFCSGLLPISSREAGIGCLASPGTTKQLDLNRAEIIKLLITCFSESLYLDPVELNQPNRWLAHFTSPENRHVLPLLTSLLNVVCTYDPVGYGVPYYYALVQDPRGDLVEAAVHLLIILLDSNPPSPRQQAPPSSRSHAVSQQQRGGAIQTPILNEPGMANLFCGFVSRLHQNDDLELLAKGFMGLLCNPLKQTYLPRSVKKIFFTQELYILVWKMFELNKKFLVHVLRSPHLFDLIVPLLHQLLETRTNPALVGMLHLGIFILLLLSGERNFGVRLNKAFVQKLQLPDIPRFTGSHADLLFLVFHKIITSGLPRLQPLYDCLLTIMVNISPYLKTLSMVTCARLMHLMESFSTPWFLFAKPNNHYLVFYLLEIFNNIIQYQFDGNTNLIYSLIRSKVVFYQLANLPEDSYLLLTPHARNTSHPGITSASDINNGESEKPPDQGSSSSSSSSTLSTAPQTNKSSPSPGGHVAEIEPPGKIQTVEVEVEVSSAAAAGGEGGGEEGEGLHGAEGAGKMEKMEEERKGTSQAVPPPASSTSSSSTVPPALTRDTLPQHQTLKKASKKRLSGGPKPPVSFLPPPSASPLEQQKLLSLSRDVGERNRQLVEPLTPDFKPTPEWVRSWKQKLPLHTVLRVLQVLVPQVEKLCTEHNVKSETEILSYLKNGTLVGLLPVPHPILIRKYQTSESTEMWLHSYIWGVVYVRNYDPPIWYDTTIRLFHVHKQDGLEGDAPAER</sequence>
<dbReference type="PANTHER" id="PTHR21575">
    <property type="entry name" value="PROTEIN HID1"/>
    <property type="match status" value="1"/>
</dbReference>
<feature type="compositionally biased region" description="Polar residues" evidence="1">
    <location>
        <begin position="551"/>
        <end position="563"/>
    </location>
</feature>
<comment type="caution">
    <text evidence="2">The sequence shown here is derived from an EMBL/GenBank/DDBJ whole genome shotgun (WGS) entry which is preliminary data.</text>
</comment>
<feature type="compositionally biased region" description="Basic residues" evidence="1">
    <location>
        <begin position="685"/>
        <end position="694"/>
    </location>
</feature>
<evidence type="ECO:0000256" key="1">
    <source>
        <dbReference type="SAM" id="MobiDB-lite"/>
    </source>
</evidence>
<dbReference type="Proteomes" id="UP001174909">
    <property type="component" value="Unassembled WGS sequence"/>
</dbReference>
<dbReference type="PANTHER" id="PTHR21575:SF12">
    <property type="entry name" value="PROTEIN HID1"/>
    <property type="match status" value="1"/>
</dbReference>
<feature type="compositionally biased region" description="Low complexity" evidence="1">
    <location>
        <begin position="663"/>
        <end position="674"/>
    </location>
</feature>
<dbReference type="Pfam" id="PF12722">
    <property type="entry name" value="Hid1"/>
    <property type="match status" value="2"/>
</dbReference>
<feature type="compositionally biased region" description="Pro residues" evidence="1">
    <location>
        <begin position="698"/>
        <end position="710"/>
    </location>
</feature>
<evidence type="ECO:0000313" key="3">
    <source>
        <dbReference type="Proteomes" id="UP001174909"/>
    </source>
</evidence>
<name>A0AA35X447_GEOBA</name>
<feature type="compositionally biased region" description="Polar residues" evidence="1">
    <location>
        <begin position="581"/>
        <end position="594"/>
    </location>
</feature>
<dbReference type="GO" id="GO:0000138">
    <property type="term" value="C:Golgi trans cisterna"/>
    <property type="evidence" value="ECO:0007669"/>
    <property type="project" value="TreeGrafter"/>
</dbReference>
<feature type="region of interest" description="Disordered" evidence="1">
    <location>
        <begin position="551"/>
        <end position="603"/>
    </location>
</feature>
<feature type="region of interest" description="Disordered" evidence="1">
    <location>
        <begin position="622"/>
        <end position="716"/>
    </location>
</feature>
<organism evidence="2 3">
    <name type="scientific">Geodia barretti</name>
    <name type="common">Barrett's horny sponge</name>
    <dbReference type="NCBI Taxonomy" id="519541"/>
    <lineage>
        <taxon>Eukaryota</taxon>
        <taxon>Metazoa</taxon>
        <taxon>Porifera</taxon>
        <taxon>Demospongiae</taxon>
        <taxon>Heteroscleromorpha</taxon>
        <taxon>Tetractinellida</taxon>
        <taxon>Astrophorina</taxon>
        <taxon>Geodiidae</taxon>
        <taxon>Geodia</taxon>
    </lineage>
</organism>
<dbReference type="AlphaFoldDB" id="A0AA35X447"/>
<proteinExistence type="predicted"/>
<gene>
    <name evidence="2" type="ORF">GBAR_LOCUS24105</name>
</gene>
<reference evidence="2" key="1">
    <citation type="submission" date="2023-03" db="EMBL/GenBank/DDBJ databases">
        <authorList>
            <person name="Steffen K."/>
            <person name="Cardenas P."/>
        </authorList>
    </citation>
    <scope>NUCLEOTIDE SEQUENCE</scope>
</reference>
<feature type="compositionally biased region" description="Basic and acidic residues" evidence="1">
    <location>
        <begin position="642"/>
        <end position="653"/>
    </location>
</feature>